<dbReference type="FunFam" id="2.60.40.830:FF:000002">
    <property type="entry name" value="Cytochrome f"/>
    <property type="match status" value="1"/>
</dbReference>
<dbReference type="InterPro" id="IPR020878">
    <property type="entry name" value="RuBisCo_large_chain_AS"/>
</dbReference>
<keyword evidence="29" id="KW-0503">Monooxygenase</keyword>
<dbReference type="Pfam" id="PF02392">
    <property type="entry name" value="Ycf4"/>
    <property type="match status" value="1"/>
</dbReference>
<keyword evidence="26" id="KW-1133">Transmembrane helix</keyword>
<keyword evidence="17" id="KW-0602">Photosynthesis</keyword>
<evidence type="ECO:0000256" key="9">
    <source>
        <dbReference type="ARBA" id="ARBA00008198"/>
    </source>
</evidence>
<dbReference type="GO" id="GO:0016984">
    <property type="term" value="F:ribulose-bisphosphate carboxylase activity"/>
    <property type="evidence" value="ECO:0007669"/>
    <property type="project" value="UniProtKB-EC"/>
</dbReference>
<evidence type="ECO:0000256" key="32">
    <source>
        <dbReference type="ARBA" id="ARBA00023157"/>
    </source>
</evidence>
<keyword evidence="34" id="KW-0456">Lyase</keyword>
<evidence type="ECO:0000256" key="28">
    <source>
        <dbReference type="ARBA" id="ARBA00023004"/>
    </source>
</evidence>
<evidence type="ECO:0000259" key="44">
    <source>
        <dbReference type="Pfam" id="PF16639"/>
    </source>
</evidence>
<dbReference type="GO" id="GO:0009853">
    <property type="term" value="P:photorespiration"/>
    <property type="evidence" value="ECO:0007669"/>
    <property type="project" value="UniProtKB-KW"/>
</dbReference>
<evidence type="ECO:0000259" key="42">
    <source>
        <dbReference type="Pfam" id="PF00016"/>
    </source>
</evidence>
<dbReference type="Gene3D" id="3.20.20.110">
    <property type="entry name" value="Ribulose bisphosphate carboxylase, large subunit, C-terminal domain"/>
    <property type="match status" value="1"/>
</dbReference>
<comment type="similarity">
    <text evidence="9">Belongs to the Ycf4 family.</text>
</comment>
<dbReference type="InterPro" id="IPR002325">
    <property type="entry name" value="Cyt_f"/>
</dbReference>
<evidence type="ECO:0000256" key="31">
    <source>
        <dbReference type="ARBA" id="ARBA00023136"/>
    </source>
</evidence>
<feature type="domain" description="Ribulose bisphosphate carboxylase large subunit C-terminal" evidence="42">
    <location>
        <begin position="161"/>
        <end position="447"/>
    </location>
</feature>
<evidence type="ECO:0000256" key="23">
    <source>
        <dbReference type="ARBA" id="ARBA00022729"/>
    </source>
</evidence>
<dbReference type="Pfam" id="PF00016">
    <property type="entry name" value="RuBisCO_large"/>
    <property type="match status" value="1"/>
</dbReference>
<evidence type="ECO:0000256" key="36">
    <source>
        <dbReference type="ARBA" id="ARBA00025664"/>
    </source>
</evidence>
<dbReference type="EMBL" id="NCVQ01001884">
    <property type="protein sequence ID" value="PWZ03905.1"/>
    <property type="molecule type" value="Genomic_DNA"/>
</dbReference>
<dbReference type="Gene3D" id="3.30.70.150">
    <property type="entry name" value="RuBisCO large subunit, N-terminal domain"/>
    <property type="match status" value="1"/>
</dbReference>
<accession>A0A3L6D5S1</accession>
<dbReference type="InterPro" id="IPR036826">
    <property type="entry name" value="Cyt_f_lg_dom_sf"/>
</dbReference>
<keyword evidence="19" id="KW-0349">Heme</keyword>
<keyword evidence="30" id="KW-0793">Thylakoid</keyword>
<dbReference type="Gene3D" id="1.20.5.700">
    <property type="entry name" value="Single helix bin"/>
    <property type="match status" value="1"/>
</dbReference>
<evidence type="ECO:0000256" key="12">
    <source>
        <dbReference type="ARBA" id="ARBA00013528"/>
    </source>
</evidence>
<evidence type="ECO:0000256" key="11">
    <source>
        <dbReference type="ARBA" id="ARBA00012287"/>
    </source>
</evidence>
<evidence type="ECO:0000256" key="6">
    <source>
        <dbReference type="ARBA" id="ARBA00004167"/>
    </source>
</evidence>
<evidence type="ECO:0000256" key="13">
    <source>
        <dbReference type="ARBA" id="ARBA00015395"/>
    </source>
</evidence>
<keyword evidence="33" id="KW-0601">Photorespiration</keyword>
<keyword evidence="27" id="KW-0560">Oxidoreductase</keyword>
<evidence type="ECO:0000256" key="26">
    <source>
        <dbReference type="ARBA" id="ARBA00022989"/>
    </source>
</evidence>
<comment type="subunit">
    <text evidence="38">Heterohexadecamer of 8 large chains and 8 small chains; disulfide-linked. The disulfide link is formed within the large subunit homodimers.</text>
</comment>
<sequence length="750" mass="83574">MSCREGLMSPQTETKASVGFKAGVKDYKLTYYTPEYETKDTDILAAFRVTPQLGVPPEEAGAAVAAESSTGTWTTVWTDGLTSLDRYKGRCYHIEPVPGDPDQYICYVAYPLDLFEEGSVTNMFTSIVGNVFGFKALRALRLEDLRIPPAYSKTFQGPPHGIQVERDKLNKYGRPLLGCTIKPKLGLSAKNYGRACYECLRGGLDFTKDDENVNSQPFMRWRDRFVFCAEAIYKAQAETGEIKGHYLNATAGTCEEMIKRAVFARELGVPIVMHDYLTGGFTANTTLSHYCRDNGLLLHIHRAMHAVIDRQKNHGMHFRVLAKALRMSGGDHIHSGTVVGKLEGEREITLGFVDLLRDDFIEKDRSRGIFFTQDWVSMPGVIPVASGGIHVWHMPALTEIFGDDSVLQFGGGTLGHPWGNAPGAAANRVALEACVQARNEGRDLAREGSGYDRFDRKEGIVCIFRWGFPGIKRRIFLQFLVRDIQSIRIQVKEGLYPRRILYMEIRGQGVIPLTRTDEKFFTPREIEQKAAELAYFLRVPIEQGYENPREATGRIVCANCHLANKPVDIEVPQAVLPDTVFEAVLRIPYDMQLKQVLANGKKGGLNVGAVLILPEGFELAPPDRISPELKEKIGNLSFQSYRPNKKNILVIGPVPGGNRGRGQIYPDGSKSNNTVYNATSTEGESIKLDQPLTSNPNVGGFGQGDAEIVLQDPLRVQGLLFFFASVILAQVFLVLKKKQFEKVQLYEMNF</sequence>
<evidence type="ECO:0000256" key="8">
    <source>
        <dbReference type="ARBA" id="ARBA00006204"/>
    </source>
</evidence>
<keyword evidence="16" id="KW-0150">Chloroplast</keyword>
<evidence type="ECO:0000256" key="16">
    <source>
        <dbReference type="ARBA" id="ARBA00022528"/>
    </source>
</evidence>
<dbReference type="SUPFAM" id="SSF51649">
    <property type="entry name" value="RuBisCo, C-terminal domain"/>
    <property type="match status" value="1"/>
</dbReference>
<evidence type="ECO:0000256" key="3">
    <source>
        <dbReference type="ARBA" id="ARBA00002862"/>
    </source>
</evidence>
<dbReference type="GO" id="GO:0020037">
    <property type="term" value="F:heme binding"/>
    <property type="evidence" value="ECO:0007669"/>
    <property type="project" value="InterPro"/>
</dbReference>
<evidence type="ECO:0000256" key="19">
    <source>
        <dbReference type="ARBA" id="ARBA00022617"/>
    </source>
</evidence>
<evidence type="ECO:0000256" key="24">
    <source>
        <dbReference type="ARBA" id="ARBA00022842"/>
    </source>
</evidence>
<dbReference type="InterPro" id="IPR003359">
    <property type="entry name" value="PSI_Ycf4_assembly"/>
</dbReference>
<evidence type="ECO:0000256" key="22">
    <source>
        <dbReference type="ARBA" id="ARBA00022723"/>
    </source>
</evidence>
<evidence type="ECO:0000313" key="46">
    <source>
        <dbReference type="Proteomes" id="UP000251960"/>
    </source>
</evidence>
<dbReference type="PRINTS" id="PR00610">
    <property type="entry name" value="CYTOCHROMEF"/>
</dbReference>
<dbReference type="Gene3D" id="2.60.40.830">
    <property type="entry name" value="Cytochrome f large domain"/>
    <property type="match status" value="2"/>
</dbReference>
<dbReference type="GO" id="GO:0009055">
    <property type="term" value="F:electron transfer activity"/>
    <property type="evidence" value="ECO:0007669"/>
    <property type="project" value="InterPro"/>
</dbReference>
<keyword evidence="28" id="KW-0408">Iron</keyword>
<comment type="subunit">
    <text evidence="37">The 4 large subunits of the cytochrome b6-f complex are cytochrome b6, subunit IV (17 kDa polypeptide, PetD), cytochrome f and the Rieske protein, while the 4 small subunits are PetG, PetL, PetM and PetN. The complex functions as a dimer.</text>
</comment>
<dbReference type="FunFam" id="1.20.5.700:FF:000001">
    <property type="entry name" value="Cytochrome f"/>
    <property type="match status" value="1"/>
</dbReference>
<evidence type="ECO:0000256" key="4">
    <source>
        <dbReference type="ARBA" id="ARBA00003068"/>
    </source>
</evidence>
<comment type="cofactor">
    <cofactor evidence="2">
        <name>heme</name>
        <dbReference type="ChEBI" id="CHEBI:30413"/>
    </cofactor>
</comment>
<comment type="function">
    <text evidence="4">Component of the cytochrome b6-f complex, which mediates electron transfer between photosystem II (PSII) and photosystem I (PSI), cyclic electron flow around PSI, and state transitions.</text>
</comment>
<evidence type="ECO:0000256" key="30">
    <source>
        <dbReference type="ARBA" id="ARBA00023078"/>
    </source>
</evidence>
<evidence type="ECO:0000259" key="43">
    <source>
        <dbReference type="Pfam" id="PF02788"/>
    </source>
</evidence>
<dbReference type="InterPro" id="IPR036376">
    <property type="entry name" value="RuBisCO_lsu_C_sf"/>
</dbReference>
<comment type="catalytic activity">
    <reaction evidence="39">
        <text>D-ribulose 1,5-bisphosphate + O2 = 2-phosphoglycolate + (2R)-3-phosphoglycerate + 2 H(+)</text>
        <dbReference type="Rhea" id="RHEA:36631"/>
        <dbReference type="ChEBI" id="CHEBI:15378"/>
        <dbReference type="ChEBI" id="CHEBI:15379"/>
        <dbReference type="ChEBI" id="CHEBI:57870"/>
        <dbReference type="ChEBI" id="CHEBI:58033"/>
        <dbReference type="ChEBI" id="CHEBI:58272"/>
    </reaction>
</comment>
<evidence type="ECO:0000256" key="37">
    <source>
        <dbReference type="ARBA" id="ARBA00025834"/>
    </source>
</evidence>
<feature type="domain" description="Cytochrome f large" evidence="44">
    <location>
        <begin position="542"/>
        <end position="658"/>
    </location>
</feature>
<dbReference type="InterPro" id="IPR017443">
    <property type="entry name" value="RuBisCO_lsu_fd_N"/>
</dbReference>
<dbReference type="GO" id="GO:0005506">
    <property type="term" value="F:iron ion binding"/>
    <property type="evidence" value="ECO:0007669"/>
    <property type="project" value="InterPro"/>
</dbReference>
<dbReference type="FunFam" id="3.30.70.150:FF:000001">
    <property type="entry name" value="Ribulose bisphosphate carboxylase large chain"/>
    <property type="match status" value="1"/>
</dbReference>
<keyword evidence="21" id="KW-0812">Transmembrane</keyword>
<evidence type="ECO:0000256" key="7">
    <source>
        <dbReference type="ARBA" id="ARBA00004229"/>
    </source>
</evidence>
<name>A0A3L6D5S1_MAIZE</name>
<dbReference type="InterPro" id="IPR033966">
    <property type="entry name" value="RuBisCO"/>
</dbReference>
<keyword evidence="35" id="KW-0120">Carbon dioxide fixation</keyword>
<dbReference type="SFLD" id="SFLDG01052">
    <property type="entry name" value="RuBisCO"/>
    <property type="match status" value="1"/>
</dbReference>
<comment type="catalytic activity">
    <reaction evidence="40">
        <text>2 (2R)-3-phosphoglycerate + 2 H(+) = D-ribulose 1,5-bisphosphate + CO2 + H2O</text>
        <dbReference type="Rhea" id="RHEA:23124"/>
        <dbReference type="ChEBI" id="CHEBI:15377"/>
        <dbReference type="ChEBI" id="CHEBI:15378"/>
        <dbReference type="ChEBI" id="CHEBI:16526"/>
        <dbReference type="ChEBI" id="CHEBI:57870"/>
        <dbReference type="ChEBI" id="CHEBI:58272"/>
        <dbReference type="EC" id="4.1.1.39"/>
    </reaction>
</comment>
<keyword evidence="24" id="KW-0460">Magnesium</keyword>
<evidence type="ECO:0000256" key="29">
    <source>
        <dbReference type="ARBA" id="ARBA00023033"/>
    </source>
</evidence>
<dbReference type="SUPFAM" id="SSF54966">
    <property type="entry name" value="RuBisCO, large subunit, small (N-terminal) domain"/>
    <property type="match status" value="1"/>
</dbReference>
<dbReference type="CDD" id="cd08212">
    <property type="entry name" value="RuBisCO_large_I"/>
    <property type="match status" value="1"/>
</dbReference>
<dbReference type="Pfam" id="PF01333">
    <property type="entry name" value="Apocytochr_F_C"/>
    <property type="match status" value="1"/>
</dbReference>
<dbReference type="Proteomes" id="UP000251960">
    <property type="component" value="Unassembled WGS sequence"/>
</dbReference>
<evidence type="ECO:0000256" key="17">
    <source>
        <dbReference type="ARBA" id="ARBA00022531"/>
    </source>
</evidence>
<dbReference type="GO" id="GO:0000287">
    <property type="term" value="F:magnesium ion binding"/>
    <property type="evidence" value="ECO:0007669"/>
    <property type="project" value="InterPro"/>
</dbReference>
<keyword evidence="32" id="KW-1015">Disulfide bond</keyword>
<dbReference type="SFLD" id="SFLDS00014">
    <property type="entry name" value="RuBisCO"/>
    <property type="match status" value="1"/>
</dbReference>
<dbReference type="GO" id="GO:0019253">
    <property type="term" value="P:reductive pentose-phosphate cycle"/>
    <property type="evidence" value="ECO:0007669"/>
    <property type="project" value="UniProtKB-KW"/>
</dbReference>
<keyword evidence="18" id="KW-0113">Calvin cycle</keyword>
<dbReference type="FunFam" id="3.20.20.110:FF:000003">
    <property type="entry name" value="Ribulose bisphosphate carboxylase large chain"/>
    <property type="match status" value="1"/>
</dbReference>
<evidence type="ECO:0000256" key="25">
    <source>
        <dbReference type="ARBA" id="ARBA00022982"/>
    </source>
</evidence>
<dbReference type="EC" id="4.1.1.39" evidence="11"/>
<dbReference type="NCBIfam" id="NF003252">
    <property type="entry name" value="PRK04208.1"/>
    <property type="match status" value="1"/>
</dbReference>
<dbReference type="AlphaFoldDB" id="A0A3L6D5S1"/>
<protein>
    <recommendedName>
        <fullName evidence="12">Cytochrome f</fullName>
        <ecNumber evidence="11">4.1.1.39</ecNumber>
    </recommendedName>
    <alternativeName>
        <fullName evidence="13">Photosystem I assembly protein Ycf4</fullName>
    </alternativeName>
    <alternativeName>
        <fullName evidence="14">Ribulose bisphosphate carboxylase large chain</fullName>
    </alternativeName>
</protein>
<dbReference type="PROSITE" id="PS00157">
    <property type="entry name" value="RUBISCO_LARGE"/>
    <property type="match status" value="1"/>
</dbReference>
<dbReference type="InterPro" id="IPR024058">
    <property type="entry name" value="Cyt-f_TM"/>
</dbReference>
<keyword evidence="25" id="KW-0249">Electron transport</keyword>
<evidence type="ECO:0000256" key="18">
    <source>
        <dbReference type="ARBA" id="ARBA00022567"/>
    </source>
</evidence>
<comment type="similarity">
    <text evidence="8">Belongs to the RuBisCO large chain family. Type I subfamily.</text>
</comment>
<comment type="cofactor">
    <cofactor evidence="1">
        <name>Mg(2+)</name>
        <dbReference type="ChEBI" id="CHEBI:18420"/>
    </cofactor>
</comment>
<evidence type="ECO:0000256" key="21">
    <source>
        <dbReference type="ARBA" id="ARBA00022692"/>
    </source>
</evidence>
<dbReference type="SUPFAM" id="SSF103431">
    <property type="entry name" value="Cytochrome f subunit of the cytochrome b6f complex, transmembrane anchor"/>
    <property type="match status" value="1"/>
</dbReference>
<dbReference type="HAMAP" id="MF_01338">
    <property type="entry name" value="RuBisCO_L_type1"/>
    <property type="match status" value="1"/>
</dbReference>
<evidence type="ECO:0000256" key="5">
    <source>
        <dbReference type="ARBA" id="ARBA00004141"/>
    </source>
</evidence>
<evidence type="ECO:0000256" key="33">
    <source>
        <dbReference type="ARBA" id="ARBA00023238"/>
    </source>
</evidence>
<keyword evidence="15" id="KW-0813">Transport</keyword>
<evidence type="ECO:0000256" key="14">
    <source>
        <dbReference type="ARBA" id="ARBA00017725"/>
    </source>
</evidence>
<dbReference type="Pfam" id="PF16639">
    <property type="entry name" value="Apocytochr_F_N"/>
    <property type="match status" value="1"/>
</dbReference>
<dbReference type="InterPro" id="IPR036422">
    <property type="entry name" value="RuBisCO_lsu_N_sf"/>
</dbReference>
<feature type="domain" description="Ribulose bisphosphate carboxylase large subunit ferrodoxin-like N-terminal" evidence="43">
    <location>
        <begin position="31"/>
        <end position="151"/>
    </location>
</feature>
<keyword evidence="31" id="KW-0472">Membrane</keyword>
<evidence type="ECO:0000256" key="34">
    <source>
        <dbReference type="ARBA" id="ARBA00023239"/>
    </source>
</evidence>
<dbReference type="GO" id="GO:0042651">
    <property type="term" value="C:thylakoid membrane"/>
    <property type="evidence" value="ECO:0007669"/>
    <property type="project" value="InterPro"/>
</dbReference>
<evidence type="ECO:0000256" key="2">
    <source>
        <dbReference type="ARBA" id="ARBA00001971"/>
    </source>
</evidence>
<reference evidence="45 46" key="1">
    <citation type="journal article" date="2018" name="Nat. Genet.">
        <title>Extensive intraspecific gene order and gene structural variations between Mo17 and other maize genomes.</title>
        <authorList>
            <person name="Sun S."/>
            <person name="Zhou Y."/>
            <person name="Chen J."/>
            <person name="Shi J."/>
            <person name="Zhao H."/>
            <person name="Zhao H."/>
            <person name="Song W."/>
            <person name="Zhang M."/>
            <person name="Cui Y."/>
            <person name="Dong X."/>
            <person name="Liu H."/>
            <person name="Ma X."/>
            <person name="Jiao Y."/>
            <person name="Wang B."/>
            <person name="Wei X."/>
            <person name="Stein J.C."/>
            <person name="Glaubitz J.C."/>
            <person name="Lu F."/>
            <person name="Yu G."/>
            <person name="Liang C."/>
            <person name="Fengler K."/>
            <person name="Li B."/>
            <person name="Rafalski A."/>
            <person name="Schnable P.S."/>
            <person name="Ware D.H."/>
            <person name="Buckler E.S."/>
            <person name="Lai J."/>
        </authorList>
    </citation>
    <scope>NUCLEOTIDE SEQUENCE [LARGE SCALE GENOMIC DNA]</scope>
    <source>
        <strain evidence="46">cv. Missouri 17</strain>
        <tissue evidence="45">Seedling</tissue>
    </source>
</reference>
<evidence type="ECO:0000256" key="35">
    <source>
        <dbReference type="ARBA" id="ARBA00023300"/>
    </source>
</evidence>
<dbReference type="SFLD" id="SFLDG00301">
    <property type="entry name" value="RuBisCO-like_proteins"/>
    <property type="match status" value="1"/>
</dbReference>
<comment type="function">
    <text evidence="36">RuBisCO catalyzes two reactions: the carboxylation of D-ribulose 1,5-bisphosphate, the primary event in carbon dioxide fixation, as well as the oxidative fragmentation of the pentose substrate in the photorespiration process. Both reactions occur simultaneously and in competition at the same active site.</text>
</comment>
<comment type="function">
    <text evidence="3">Seems to be required for the assembly of the photosystem I complex.</text>
</comment>
<dbReference type="GO" id="GO:0004497">
    <property type="term" value="F:monooxygenase activity"/>
    <property type="evidence" value="ECO:0007669"/>
    <property type="project" value="UniProtKB-KW"/>
</dbReference>
<evidence type="ECO:0000256" key="15">
    <source>
        <dbReference type="ARBA" id="ARBA00022448"/>
    </source>
</evidence>
<keyword evidence="23" id="KW-0732">Signal</keyword>
<comment type="subcellular location">
    <subcellularLocation>
        <location evidence="5">Membrane</location>
        <topology evidence="5">Multi-pass membrane protein</topology>
    </subcellularLocation>
    <subcellularLocation>
        <location evidence="6">Membrane</location>
        <topology evidence="6">Single-pass membrane protein</topology>
    </subcellularLocation>
    <subcellularLocation>
        <location evidence="7">Plastid</location>
        <location evidence="7">Chloroplast</location>
    </subcellularLocation>
    <subcellularLocation>
        <location evidence="41">Thylakoid</location>
    </subcellularLocation>
</comment>
<dbReference type="SUPFAM" id="SSF49441">
    <property type="entry name" value="Cytochrome f, large domain"/>
    <property type="match status" value="1"/>
</dbReference>
<dbReference type="Pfam" id="PF02788">
    <property type="entry name" value="RuBisCO_large_N"/>
    <property type="match status" value="1"/>
</dbReference>
<evidence type="ECO:0000256" key="10">
    <source>
        <dbReference type="ARBA" id="ARBA00008923"/>
    </source>
</evidence>
<comment type="similarity">
    <text evidence="10">Belongs to the cytochrome f family.</text>
</comment>
<keyword evidence="20" id="KW-0934">Plastid</keyword>
<evidence type="ECO:0000256" key="1">
    <source>
        <dbReference type="ARBA" id="ARBA00001946"/>
    </source>
</evidence>
<comment type="caution">
    <text evidence="45">The sequence shown here is derived from an EMBL/GenBank/DDBJ whole genome shotgun (WGS) entry which is preliminary data.</text>
</comment>
<evidence type="ECO:0000256" key="40">
    <source>
        <dbReference type="ARBA" id="ARBA00049469"/>
    </source>
</evidence>
<keyword evidence="22" id="KW-0479">Metal-binding</keyword>
<dbReference type="InterPro" id="IPR000685">
    <property type="entry name" value="RuBisCO_lsu_C"/>
</dbReference>
<dbReference type="InterPro" id="IPR024094">
    <property type="entry name" value="Cyt_f_lg_dom"/>
</dbReference>
<evidence type="ECO:0000256" key="27">
    <source>
        <dbReference type="ARBA" id="ARBA00023002"/>
    </source>
</evidence>
<dbReference type="PROSITE" id="PS51010">
    <property type="entry name" value="CYTF"/>
    <property type="match status" value="1"/>
</dbReference>
<evidence type="ECO:0000256" key="41">
    <source>
        <dbReference type="ARBA" id="ARBA00060385"/>
    </source>
</evidence>
<dbReference type="GO" id="GO:0009507">
    <property type="term" value="C:chloroplast"/>
    <property type="evidence" value="ECO:0007669"/>
    <property type="project" value="UniProtKB-SubCell"/>
</dbReference>
<evidence type="ECO:0000313" key="45">
    <source>
        <dbReference type="EMBL" id="PWZ03905.1"/>
    </source>
</evidence>
<dbReference type="InterPro" id="IPR020888">
    <property type="entry name" value="RuBisCO_lsuI"/>
</dbReference>
<dbReference type="PANTHER" id="PTHR42704:SF16">
    <property type="entry name" value="RIBULOSE BISPHOSPHATE CARBOXYLASE LARGE CHAIN"/>
    <property type="match status" value="1"/>
</dbReference>
<evidence type="ECO:0000256" key="39">
    <source>
        <dbReference type="ARBA" id="ARBA00048059"/>
    </source>
</evidence>
<evidence type="ECO:0000256" key="20">
    <source>
        <dbReference type="ARBA" id="ARBA00022640"/>
    </source>
</evidence>
<proteinExistence type="inferred from homology"/>
<gene>
    <name evidence="45" type="primary">rbcL_2</name>
    <name evidence="45" type="ORF">Zm00014a_019263</name>
</gene>
<dbReference type="ExpressionAtlas" id="A0A3L6D5S1">
    <property type="expression patterns" value="baseline and differential"/>
</dbReference>
<organism evidence="45 46">
    <name type="scientific">Zea mays</name>
    <name type="common">Maize</name>
    <dbReference type="NCBI Taxonomy" id="4577"/>
    <lineage>
        <taxon>Eukaryota</taxon>
        <taxon>Viridiplantae</taxon>
        <taxon>Streptophyta</taxon>
        <taxon>Embryophyta</taxon>
        <taxon>Tracheophyta</taxon>
        <taxon>Spermatophyta</taxon>
        <taxon>Magnoliopsida</taxon>
        <taxon>Liliopsida</taxon>
        <taxon>Poales</taxon>
        <taxon>Poaceae</taxon>
        <taxon>PACMAD clade</taxon>
        <taxon>Panicoideae</taxon>
        <taxon>Andropogonodae</taxon>
        <taxon>Andropogoneae</taxon>
        <taxon>Tripsacinae</taxon>
        <taxon>Zea</taxon>
    </lineage>
</organism>
<dbReference type="PANTHER" id="PTHR42704">
    <property type="entry name" value="RIBULOSE BISPHOSPHATE CARBOXYLASE"/>
    <property type="match status" value="1"/>
</dbReference>
<dbReference type="GO" id="GO:0009522">
    <property type="term" value="C:photosystem I"/>
    <property type="evidence" value="ECO:0007669"/>
    <property type="project" value="InterPro"/>
</dbReference>
<evidence type="ECO:0000256" key="38">
    <source>
        <dbReference type="ARBA" id="ARBA00025888"/>
    </source>
</evidence>